<feature type="compositionally biased region" description="Basic and acidic residues" evidence="1">
    <location>
        <begin position="1"/>
        <end position="11"/>
    </location>
</feature>
<protein>
    <submittedName>
        <fullName evidence="2">Uncharacterized protein</fullName>
    </submittedName>
</protein>
<sequence length="311" mass="32351">MREEVEREAKTPDAGYARQQMPVHPASPAGADSSSQVVTLGDLGLHCTAWNQAAHGMPPDLRGPPSGPEVQWMPGQGKGALPPPSVMSTAPIDNGRHPVLLPQAALGTSPAAAAAALPPRFGDASTRFCPGASPTVQFGNASIRFIPAGSPMANPLAAATPTACYDASCRTPVNTPMAPASTPMACHMSWPDANKQAKEARAQNPCLPQFNTGGSMTCPGMSPTATAGPWSPVAAPADALRVFLGQNHVTGQARKFGNIGVPSSRLASRQLLPTAMRIESLPQARFFLKRQLLHVAAHLSRRAAESVLSLS</sequence>
<reference evidence="2 3" key="1">
    <citation type="submission" date="2016-02" db="EMBL/GenBank/DDBJ databases">
        <title>Genome analysis of coral dinoflagellate symbionts highlights evolutionary adaptations to a symbiotic lifestyle.</title>
        <authorList>
            <person name="Aranda M."/>
            <person name="Li Y."/>
            <person name="Liew Y.J."/>
            <person name="Baumgarten S."/>
            <person name="Simakov O."/>
            <person name="Wilson M."/>
            <person name="Piel J."/>
            <person name="Ashoor H."/>
            <person name="Bougouffa S."/>
            <person name="Bajic V.B."/>
            <person name="Ryu T."/>
            <person name="Ravasi T."/>
            <person name="Bayer T."/>
            <person name="Micklem G."/>
            <person name="Kim H."/>
            <person name="Bhak J."/>
            <person name="Lajeunesse T.C."/>
            <person name="Voolstra C.R."/>
        </authorList>
    </citation>
    <scope>NUCLEOTIDE SEQUENCE [LARGE SCALE GENOMIC DNA]</scope>
    <source>
        <strain evidence="2 3">CCMP2467</strain>
    </source>
</reference>
<evidence type="ECO:0000313" key="3">
    <source>
        <dbReference type="Proteomes" id="UP000186817"/>
    </source>
</evidence>
<dbReference type="Proteomes" id="UP000186817">
    <property type="component" value="Unassembled WGS sequence"/>
</dbReference>
<evidence type="ECO:0000256" key="1">
    <source>
        <dbReference type="SAM" id="MobiDB-lite"/>
    </source>
</evidence>
<accession>A0A1Q9DLD2</accession>
<comment type="caution">
    <text evidence="2">The sequence shown here is derived from an EMBL/GenBank/DDBJ whole genome shotgun (WGS) entry which is preliminary data.</text>
</comment>
<dbReference type="OrthoDB" id="415649at2759"/>
<proteinExistence type="predicted"/>
<gene>
    <name evidence="2" type="ORF">AK812_SmicGene21793</name>
</gene>
<dbReference type="EMBL" id="LSRX01000483">
    <property type="protein sequence ID" value="OLP95997.1"/>
    <property type="molecule type" value="Genomic_DNA"/>
</dbReference>
<keyword evidence="3" id="KW-1185">Reference proteome</keyword>
<feature type="region of interest" description="Disordered" evidence="1">
    <location>
        <begin position="1"/>
        <end position="35"/>
    </location>
</feature>
<feature type="region of interest" description="Disordered" evidence="1">
    <location>
        <begin position="55"/>
        <end position="93"/>
    </location>
</feature>
<organism evidence="2 3">
    <name type="scientific">Symbiodinium microadriaticum</name>
    <name type="common">Dinoflagellate</name>
    <name type="synonym">Zooxanthella microadriatica</name>
    <dbReference type="NCBI Taxonomy" id="2951"/>
    <lineage>
        <taxon>Eukaryota</taxon>
        <taxon>Sar</taxon>
        <taxon>Alveolata</taxon>
        <taxon>Dinophyceae</taxon>
        <taxon>Suessiales</taxon>
        <taxon>Symbiodiniaceae</taxon>
        <taxon>Symbiodinium</taxon>
    </lineage>
</organism>
<evidence type="ECO:0000313" key="2">
    <source>
        <dbReference type="EMBL" id="OLP95997.1"/>
    </source>
</evidence>
<dbReference type="AlphaFoldDB" id="A0A1Q9DLD2"/>
<name>A0A1Q9DLD2_SYMMI</name>